<sequence length="547" mass="63029">MKKRPCYLLIFILLSLFTLFLLQHSQQHYTSSSVKPAQHEYDSDHGTNYQPQQQQQQQEQFLSYFPNGNFLEQMNSLRNGLKLALDTNRTLILPYLRLSKTSDEWVPFYEMAKRYQTQDKTKLYSLCNTAVKVPYSVNEEVTNGFPLDISYCQHLDSWTDIPWSTLFDLSFLDKHAVRVVERRTVDWRKGGGWMNDGIDSLMIMDPLTFWENGTNFDTHEKQPQQQSLSASGSKTRHWWHWIKSTFQQQKQHPSHHLPLAHRFVSSFSLQKLDARLIQFGSLAQNSVILTSKSDEEVRLMDNVAKRMVPNRLLSLKLAANNIVDMLGGSQGFTSFHLHLETLIQREVSLLETGNELLMDEPDTATNATLSPDTNDGSQLDSDTFLEMMNAIVFELLGDIPINQAVSVALPIQPSRLQDYLASNNNDDNNGSQLLDACVDYRNSVDRRYPVVYFVTDDMDISDRANLEPLLKFFPCLFTRNDLWKMNPTLPRWSSSLDRDVGMDNKLVDYDELLGPFLDILVADESYSLLEMPLTPLSTFIARQHHHK</sequence>
<dbReference type="STRING" id="90262.A0A1X2IA40"/>
<accession>A0A1X2IA40</accession>
<dbReference type="EMBL" id="MCGE01000018">
    <property type="protein sequence ID" value="ORZ12632.1"/>
    <property type="molecule type" value="Genomic_DNA"/>
</dbReference>
<evidence type="ECO:0000256" key="1">
    <source>
        <dbReference type="SAM" id="MobiDB-lite"/>
    </source>
</evidence>
<organism evidence="3 4">
    <name type="scientific">Absidia repens</name>
    <dbReference type="NCBI Taxonomy" id="90262"/>
    <lineage>
        <taxon>Eukaryota</taxon>
        <taxon>Fungi</taxon>
        <taxon>Fungi incertae sedis</taxon>
        <taxon>Mucoromycota</taxon>
        <taxon>Mucoromycotina</taxon>
        <taxon>Mucoromycetes</taxon>
        <taxon>Mucorales</taxon>
        <taxon>Cunninghamellaceae</taxon>
        <taxon>Absidia</taxon>
    </lineage>
</organism>
<dbReference type="AlphaFoldDB" id="A0A1X2IA40"/>
<feature type="region of interest" description="Disordered" evidence="1">
    <location>
        <begin position="33"/>
        <end position="53"/>
    </location>
</feature>
<reference evidence="3 4" key="1">
    <citation type="submission" date="2016-07" db="EMBL/GenBank/DDBJ databases">
        <title>Pervasive Adenine N6-methylation of Active Genes in Fungi.</title>
        <authorList>
            <consortium name="DOE Joint Genome Institute"/>
            <person name="Mondo S.J."/>
            <person name="Dannebaum R.O."/>
            <person name="Kuo R.C."/>
            <person name="Labutti K."/>
            <person name="Haridas S."/>
            <person name="Kuo A."/>
            <person name="Salamov A."/>
            <person name="Ahrendt S.R."/>
            <person name="Lipzen A."/>
            <person name="Sullivan W."/>
            <person name="Andreopoulos W.B."/>
            <person name="Clum A."/>
            <person name="Lindquist E."/>
            <person name="Daum C."/>
            <person name="Ramamoorthy G.K."/>
            <person name="Gryganskyi A."/>
            <person name="Culley D."/>
            <person name="Magnuson J.K."/>
            <person name="James T.Y."/>
            <person name="O'Malley M.A."/>
            <person name="Stajich J.E."/>
            <person name="Spatafora J.W."/>
            <person name="Visel A."/>
            <person name="Grigoriev I.V."/>
        </authorList>
    </citation>
    <scope>NUCLEOTIDE SEQUENCE [LARGE SCALE GENOMIC DNA]</scope>
    <source>
        <strain evidence="3 4">NRRL 1336</strain>
    </source>
</reference>
<evidence type="ECO:0000313" key="4">
    <source>
        <dbReference type="Proteomes" id="UP000193560"/>
    </source>
</evidence>
<dbReference type="OrthoDB" id="2286671at2759"/>
<gene>
    <name evidence="3" type="ORF">BCR42DRAFT_453343</name>
</gene>
<keyword evidence="2" id="KW-0732">Signal</keyword>
<evidence type="ECO:0000256" key="2">
    <source>
        <dbReference type="SAM" id="SignalP"/>
    </source>
</evidence>
<dbReference type="Proteomes" id="UP000193560">
    <property type="component" value="Unassembled WGS sequence"/>
</dbReference>
<feature type="signal peptide" evidence="2">
    <location>
        <begin position="1"/>
        <end position="27"/>
    </location>
</feature>
<feature type="chain" id="PRO_5012552656" evidence="2">
    <location>
        <begin position="28"/>
        <end position="547"/>
    </location>
</feature>
<proteinExistence type="predicted"/>
<name>A0A1X2IA40_9FUNG</name>
<evidence type="ECO:0000313" key="3">
    <source>
        <dbReference type="EMBL" id="ORZ12632.1"/>
    </source>
</evidence>
<protein>
    <submittedName>
        <fullName evidence="3">Uncharacterized protein</fullName>
    </submittedName>
</protein>
<comment type="caution">
    <text evidence="3">The sequence shown here is derived from an EMBL/GenBank/DDBJ whole genome shotgun (WGS) entry which is preliminary data.</text>
</comment>
<keyword evidence="4" id="KW-1185">Reference proteome</keyword>